<evidence type="ECO:0000256" key="8">
    <source>
        <dbReference type="ARBA" id="ARBA00023145"/>
    </source>
</evidence>
<proteinExistence type="inferred from homology"/>
<feature type="binding site" evidence="11">
    <location>
        <position position="279"/>
    </location>
    <ligand>
        <name>Zn(2+)</name>
        <dbReference type="ChEBI" id="CHEBI:29105"/>
        <label>2</label>
        <note>catalytic</note>
    </ligand>
</feature>
<dbReference type="Gramene" id="KGN66657">
    <property type="protein sequence ID" value="KGN66657"/>
    <property type="gene ID" value="Csa_1G654860"/>
</dbReference>
<dbReference type="InterPro" id="IPR001818">
    <property type="entry name" value="Pept_M10_metallopeptidase"/>
</dbReference>
<dbReference type="EMBL" id="CM002922">
    <property type="protein sequence ID" value="KGN66657.1"/>
    <property type="molecule type" value="Genomic_DNA"/>
</dbReference>
<feature type="binding site" evidence="11">
    <location>
        <position position="210"/>
    </location>
    <ligand>
        <name>Ca(2+)</name>
        <dbReference type="ChEBI" id="CHEBI:29108"/>
        <label>2</label>
    </ligand>
</feature>
<keyword evidence="2" id="KW-0645">Protease</keyword>
<dbReference type="InterPro" id="IPR033739">
    <property type="entry name" value="M10A_MMP"/>
</dbReference>
<feature type="binding site" evidence="11">
    <location>
        <position position="273"/>
    </location>
    <ligand>
        <name>Zn(2+)</name>
        <dbReference type="ChEBI" id="CHEBI:29105"/>
        <label>2</label>
        <note>catalytic</note>
    </ligand>
</feature>
<dbReference type="InterPro" id="IPR024079">
    <property type="entry name" value="MetalloPept_cat_dom_sf"/>
</dbReference>
<dbReference type="AlphaFoldDB" id="A0A0A0M0J6"/>
<dbReference type="PANTHER" id="PTHR10201">
    <property type="entry name" value="MATRIX METALLOPROTEINASE"/>
    <property type="match status" value="1"/>
</dbReference>
<comment type="cofactor">
    <cofactor evidence="11">
        <name>Zn(2+)</name>
        <dbReference type="ChEBI" id="CHEBI:29105"/>
    </cofactor>
    <text evidence="11">Binds 2 Zn(2+) ions per subunit.</text>
</comment>
<sequence length="314" mass="35225">MGNKPLAILLLIISIFLPLCFSLPLIQVSPFAFLNDLQGCKKGDNVKGISKLKNFFRYYGYLNHQINATGHLIDIDANDIFDDRLESAIKTYQQYFHLNPTGSLNAETLSQLATPRCGNPDIINETTGRMLSEDIDNVSSHDHHHLPHAVSHYAFFPGRLRWPSTKYRLTYAFLPGTRADAKAPVARAFATWARNTHFKFTLVTNYRRADLKIGFYRGNHGDGYPFDGPGGTLAHAFAPTDGRFHYDSTEKWAVGAVRGRYDLQTVALHEIGHLLGLGHSTVKNAIMYPYIKSGSTKGLNVDDIKGIKVLYNRR</sequence>
<dbReference type="GO" id="GO:0031012">
    <property type="term" value="C:extracellular matrix"/>
    <property type="evidence" value="ECO:0007669"/>
    <property type="project" value="InterPro"/>
</dbReference>
<feature type="signal peptide" evidence="13">
    <location>
        <begin position="1"/>
        <end position="22"/>
    </location>
</feature>
<comment type="similarity">
    <text evidence="1">Belongs to the peptidase M10A family. Matrix metalloproteinases (MMPs) subfamily.</text>
</comment>
<dbReference type="PROSITE" id="PS00546">
    <property type="entry name" value="CYSTEINE_SWITCH"/>
    <property type="match status" value="1"/>
</dbReference>
<dbReference type="FunFam" id="3.40.390.10:FF:000018">
    <property type="entry name" value="Metalloendoproteinase 1"/>
    <property type="match status" value="1"/>
</dbReference>
<dbReference type="GO" id="GO:0030198">
    <property type="term" value="P:extracellular matrix organization"/>
    <property type="evidence" value="ECO:0000318"/>
    <property type="project" value="GO_Central"/>
</dbReference>
<dbReference type="SUPFAM" id="SSF47090">
    <property type="entry name" value="PGBD-like"/>
    <property type="match status" value="1"/>
</dbReference>
<evidence type="ECO:0000256" key="12">
    <source>
        <dbReference type="PIRSR" id="PIRSR621190-5"/>
    </source>
</evidence>
<keyword evidence="3 11" id="KW-0479">Metal-binding</keyword>
<dbReference type="PRINTS" id="PR00138">
    <property type="entry name" value="MATRIXIN"/>
</dbReference>
<evidence type="ECO:0000256" key="7">
    <source>
        <dbReference type="ARBA" id="ARBA00023049"/>
    </source>
</evidence>
<dbReference type="InterPro" id="IPR002477">
    <property type="entry name" value="Peptidoglycan-bd-like"/>
</dbReference>
<dbReference type="SMART" id="SM00235">
    <property type="entry name" value="ZnMc"/>
    <property type="match status" value="1"/>
</dbReference>
<feature type="binding site" description="in inhibited form" evidence="11">
    <location>
        <position position="117"/>
    </location>
    <ligand>
        <name>Zn(2+)</name>
        <dbReference type="ChEBI" id="CHEBI:29105"/>
        <label>2</label>
        <note>catalytic</note>
    </ligand>
</feature>
<name>A0A0A0M0J6_CUCSA</name>
<dbReference type="Gene3D" id="3.40.390.10">
    <property type="entry name" value="Collagenase (Catalytic Domain)"/>
    <property type="match status" value="1"/>
</dbReference>
<keyword evidence="5" id="KW-0378">Hydrolase</keyword>
<reference evidence="15 16" key="1">
    <citation type="journal article" date="2009" name="Nat. Genet.">
        <title>The genome of the cucumber, Cucumis sativus L.</title>
        <authorList>
            <person name="Huang S."/>
            <person name="Li R."/>
            <person name="Zhang Z."/>
            <person name="Li L."/>
            <person name="Gu X."/>
            <person name="Fan W."/>
            <person name="Lucas W.J."/>
            <person name="Wang X."/>
            <person name="Xie B."/>
            <person name="Ni P."/>
            <person name="Ren Y."/>
            <person name="Zhu H."/>
            <person name="Li J."/>
            <person name="Lin K."/>
            <person name="Jin W."/>
            <person name="Fei Z."/>
            <person name="Li G."/>
            <person name="Staub J."/>
            <person name="Kilian A."/>
            <person name="van der Vossen E.A."/>
            <person name="Wu Y."/>
            <person name="Guo J."/>
            <person name="He J."/>
            <person name="Jia Z."/>
            <person name="Ren Y."/>
            <person name="Tian G."/>
            <person name="Lu Y."/>
            <person name="Ruan J."/>
            <person name="Qian W."/>
            <person name="Wang M."/>
            <person name="Huang Q."/>
            <person name="Li B."/>
            <person name="Xuan Z."/>
            <person name="Cao J."/>
            <person name="Asan"/>
            <person name="Wu Z."/>
            <person name="Zhang J."/>
            <person name="Cai Q."/>
            <person name="Bai Y."/>
            <person name="Zhao B."/>
            <person name="Han Y."/>
            <person name="Li Y."/>
            <person name="Li X."/>
            <person name="Wang S."/>
            <person name="Shi Q."/>
            <person name="Liu S."/>
            <person name="Cho W.K."/>
            <person name="Kim J.Y."/>
            <person name="Xu Y."/>
            <person name="Heller-Uszynska K."/>
            <person name="Miao H."/>
            <person name="Cheng Z."/>
            <person name="Zhang S."/>
            <person name="Wu J."/>
            <person name="Yang Y."/>
            <person name="Kang H."/>
            <person name="Li M."/>
            <person name="Liang H."/>
            <person name="Ren X."/>
            <person name="Shi Z."/>
            <person name="Wen M."/>
            <person name="Jian M."/>
            <person name="Yang H."/>
            <person name="Zhang G."/>
            <person name="Yang Z."/>
            <person name="Chen R."/>
            <person name="Liu S."/>
            <person name="Li J."/>
            <person name="Ma L."/>
            <person name="Liu H."/>
            <person name="Zhou Y."/>
            <person name="Zhao J."/>
            <person name="Fang X."/>
            <person name="Li G."/>
            <person name="Fang L."/>
            <person name="Li Y."/>
            <person name="Liu D."/>
            <person name="Zheng H."/>
            <person name="Zhang Y."/>
            <person name="Qin N."/>
            <person name="Li Z."/>
            <person name="Yang G."/>
            <person name="Yang S."/>
            <person name="Bolund L."/>
            <person name="Kristiansen K."/>
            <person name="Zheng H."/>
            <person name="Li S."/>
            <person name="Zhang X."/>
            <person name="Yang H."/>
            <person name="Wang J."/>
            <person name="Sun R."/>
            <person name="Zhang B."/>
            <person name="Jiang S."/>
            <person name="Wang J."/>
            <person name="Du Y."/>
            <person name="Li S."/>
        </authorList>
    </citation>
    <scope>NUCLEOTIDE SEQUENCE [LARGE SCALE GENOMIC DNA]</scope>
    <source>
        <strain evidence="16">cv. 9930</strain>
    </source>
</reference>
<feature type="binding site" evidence="11">
    <location>
        <position position="222"/>
    </location>
    <ligand>
        <name>Zn(2+)</name>
        <dbReference type="ChEBI" id="CHEBI:29105"/>
        <label>1</label>
    </ligand>
</feature>
<dbReference type="KEGG" id="csv:101205658"/>
<dbReference type="PANTHER" id="PTHR10201:SF213">
    <property type="entry name" value="METALLOENDOPROTEINASE 2-MMP-LIKE"/>
    <property type="match status" value="1"/>
</dbReference>
<keyword evidence="4 13" id="KW-0732">Signal</keyword>
<keyword evidence="7" id="KW-0482">Metalloprotease</keyword>
<dbReference type="InterPro" id="IPR036365">
    <property type="entry name" value="PGBD-like_sf"/>
</dbReference>
<dbReference type="CDD" id="cd04278">
    <property type="entry name" value="ZnMc_MMP"/>
    <property type="match status" value="1"/>
</dbReference>
<dbReference type="OMA" id="FFPTYHK"/>
<feature type="binding site" evidence="11">
    <location>
        <position position="235"/>
    </location>
    <ligand>
        <name>Zn(2+)</name>
        <dbReference type="ChEBI" id="CHEBI:29105"/>
        <label>1</label>
    </ligand>
</feature>
<evidence type="ECO:0000256" key="10">
    <source>
        <dbReference type="PIRSR" id="PIRSR621190-1"/>
    </source>
</evidence>
<keyword evidence="8" id="KW-0865">Zymogen</keyword>
<evidence type="ECO:0000256" key="4">
    <source>
        <dbReference type="ARBA" id="ARBA00022729"/>
    </source>
</evidence>
<reference evidence="15 16" key="4">
    <citation type="journal article" date="2011" name="BMC Genomics">
        <title>RNA-Seq improves annotation of protein-coding genes in the cucumber genome.</title>
        <authorList>
            <person name="Li Z."/>
            <person name="Zhang Z."/>
            <person name="Yan P."/>
            <person name="Huang S."/>
            <person name="Fei Z."/>
            <person name="Lin K."/>
        </authorList>
    </citation>
    <scope>NUCLEOTIDE SEQUENCE [LARGE SCALE GENOMIC DNA]</scope>
    <source>
        <strain evidence="16">cv. 9930</strain>
    </source>
</reference>
<dbReference type="MEROPS" id="M10.A01"/>
<feature type="binding site" evidence="11">
    <location>
        <position position="227"/>
    </location>
    <ligand>
        <name>Ca(2+)</name>
        <dbReference type="ChEBI" id="CHEBI:29108"/>
        <label>3</label>
    </ligand>
</feature>
<feature type="chain" id="PRO_5001966600" description="Peptidase metallopeptidase domain-containing protein" evidence="13">
    <location>
        <begin position="23"/>
        <end position="314"/>
    </location>
</feature>
<evidence type="ECO:0000256" key="3">
    <source>
        <dbReference type="ARBA" id="ARBA00022723"/>
    </source>
</evidence>
<evidence type="ECO:0000256" key="6">
    <source>
        <dbReference type="ARBA" id="ARBA00022833"/>
    </source>
</evidence>
<feature type="active site" evidence="10">
    <location>
        <position position="270"/>
    </location>
</feature>
<organism evidence="15 16">
    <name type="scientific">Cucumis sativus</name>
    <name type="common">Cucumber</name>
    <dbReference type="NCBI Taxonomy" id="3659"/>
    <lineage>
        <taxon>Eukaryota</taxon>
        <taxon>Viridiplantae</taxon>
        <taxon>Streptophyta</taxon>
        <taxon>Embryophyta</taxon>
        <taxon>Tracheophyta</taxon>
        <taxon>Spermatophyta</taxon>
        <taxon>Magnoliopsida</taxon>
        <taxon>eudicotyledons</taxon>
        <taxon>Gunneridae</taxon>
        <taxon>Pentapetalae</taxon>
        <taxon>rosids</taxon>
        <taxon>fabids</taxon>
        <taxon>Cucurbitales</taxon>
        <taxon>Cucurbitaceae</taxon>
        <taxon>Benincaseae</taxon>
        <taxon>Cucumis</taxon>
    </lineage>
</organism>
<feature type="binding site" evidence="11">
    <location>
        <position position="245"/>
    </location>
    <ligand>
        <name>Zn(2+)</name>
        <dbReference type="ChEBI" id="CHEBI:29105"/>
        <label>1</label>
    </ligand>
</feature>
<evidence type="ECO:0000256" key="11">
    <source>
        <dbReference type="PIRSR" id="PIRSR621190-2"/>
    </source>
</evidence>
<dbReference type="eggNOG" id="KOG1565">
    <property type="taxonomic scope" value="Eukaryota"/>
</dbReference>
<dbReference type="InterPro" id="IPR006026">
    <property type="entry name" value="Peptidase_Metallo"/>
</dbReference>
<dbReference type="GO" id="GO:0006508">
    <property type="term" value="P:proteolysis"/>
    <property type="evidence" value="ECO:0007669"/>
    <property type="project" value="UniProtKB-KW"/>
</dbReference>
<dbReference type="GO" id="GO:0030574">
    <property type="term" value="P:collagen catabolic process"/>
    <property type="evidence" value="ECO:0000318"/>
    <property type="project" value="GO_Central"/>
</dbReference>
<evidence type="ECO:0000256" key="1">
    <source>
        <dbReference type="ARBA" id="ARBA00009614"/>
    </source>
</evidence>
<comment type="cofactor">
    <cofactor evidence="11">
        <name>Ca(2+)</name>
        <dbReference type="ChEBI" id="CHEBI:29108"/>
    </cofactor>
    <text evidence="11">Can bind about 5 Ca(2+) ions per subunit.</text>
</comment>
<dbReference type="SUPFAM" id="SSF55486">
    <property type="entry name" value="Metalloproteases ('zincins'), catalytic domain"/>
    <property type="match status" value="1"/>
</dbReference>
<dbReference type="Proteomes" id="UP000029981">
    <property type="component" value="Chromosome 1"/>
</dbReference>
<dbReference type="OrthoDB" id="406838at2759"/>
<evidence type="ECO:0000313" key="15">
    <source>
        <dbReference type="EMBL" id="KGN66657.1"/>
    </source>
</evidence>
<reference evidence="15 16" key="2">
    <citation type="journal article" date="2009" name="PLoS ONE">
        <title>An integrated genetic and cytogenetic map of the cucumber genome.</title>
        <authorList>
            <person name="Ren Y."/>
            <person name="Zhang Z."/>
            <person name="Liu J."/>
            <person name="Staub J.E."/>
            <person name="Han Y."/>
            <person name="Cheng Z."/>
            <person name="Li X."/>
            <person name="Lu J."/>
            <person name="Miao H."/>
            <person name="Kang H."/>
            <person name="Xie B."/>
            <person name="Gu X."/>
            <person name="Wang X."/>
            <person name="Du Y."/>
            <person name="Jin W."/>
            <person name="Huang S."/>
        </authorList>
    </citation>
    <scope>NUCLEOTIDE SEQUENCE [LARGE SCALE GENOMIC DNA]</scope>
    <source>
        <strain evidence="16">cv. 9930</strain>
    </source>
</reference>
<feature type="short sequence motif" description="Cysteine switch" evidence="12">
    <location>
        <begin position="115"/>
        <end position="150"/>
    </location>
</feature>
<feature type="binding site" evidence="11">
    <location>
        <position position="247"/>
    </location>
    <ligand>
        <name>Ca(2+)</name>
        <dbReference type="ChEBI" id="CHEBI:29108"/>
        <label>3</label>
    </ligand>
</feature>
<accession>A0A0A0M0J6</accession>
<dbReference type="Pfam" id="PF01471">
    <property type="entry name" value="PG_binding_1"/>
    <property type="match status" value="1"/>
</dbReference>
<evidence type="ECO:0000256" key="5">
    <source>
        <dbReference type="ARBA" id="ARBA00022801"/>
    </source>
</evidence>
<feature type="binding site" evidence="11">
    <location>
        <position position="220"/>
    </location>
    <ligand>
        <name>Zn(2+)</name>
        <dbReference type="ChEBI" id="CHEBI:29105"/>
        <label>1</label>
    </ligand>
</feature>
<evidence type="ECO:0000256" key="9">
    <source>
        <dbReference type="ARBA" id="ARBA00023180"/>
    </source>
</evidence>
<protein>
    <recommendedName>
        <fullName evidence="14">Peptidase metallopeptidase domain-containing protein</fullName>
    </recommendedName>
</protein>
<dbReference type="InterPro" id="IPR021190">
    <property type="entry name" value="Pept_M10A"/>
</dbReference>
<reference evidence="15 16" key="3">
    <citation type="journal article" date="2010" name="BMC Genomics">
        <title>Transcriptome sequencing and comparative analysis of cucumber flowers with different sex types.</title>
        <authorList>
            <person name="Guo S."/>
            <person name="Zheng Y."/>
            <person name="Joung J.G."/>
            <person name="Liu S."/>
            <person name="Zhang Z."/>
            <person name="Crasta O.R."/>
            <person name="Sobral B.W."/>
            <person name="Xu Y."/>
            <person name="Huang S."/>
            <person name="Fei Z."/>
        </authorList>
    </citation>
    <scope>NUCLEOTIDE SEQUENCE [LARGE SCALE GENOMIC DNA]</scope>
    <source>
        <strain evidence="16">cv. 9930</strain>
    </source>
</reference>
<keyword evidence="11" id="KW-0106">Calcium</keyword>
<feature type="binding site" evidence="11">
    <location>
        <position position="250"/>
    </location>
    <ligand>
        <name>Ca(2+)</name>
        <dbReference type="ChEBI" id="CHEBI:29108"/>
        <label>1</label>
    </ligand>
</feature>
<evidence type="ECO:0000313" key="16">
    <source>
        <dbReference type="Proteomes" id="UP000029981"/>
    </source>
</evidence>
<gene>
    <name evidence="15" type="ORF">Csa_1G654860</name>
</gene>
<keyword evidence="6 11" id="KW-0862">Zinc</keyword>
<feature type="binding site" evidence="11">
    <location>
        <position position="269"/>
    </location>
    <ligand>
        <name>Zn(2+)</name>
        <dbReference type="ChEBI" id="CHEBI:29105"/>
        <label>2</label>
        <note>catalytic</note>
    </ligand>
</feature>
<keyword evidence="9" id="KW-0325">Glycoprotein</keyword>
<dbReference type="Pfam" id="PF00413">
    <property type="entry name" value="Peptidase_M10"/>
    <property type="match status" value="1"/>
</dbReference>
<dbReference type="GO" id="GO:0004222">
    <property type="term" value="F:metalloendopeptidase activity"/>
    <property type="evidence" value="ECO:0000318"/>
    <property type="project" value="GO_Central"/>
</dbReference>
<feature type="domain" description="Peptidase metallopeptidase" evidence="14">
    <location>
        <begin position="158"/>
        <end position="313"/>
    </location>
</feature>
<evidence type="ECO:0000256" key="13">
    <source>
        <dbReference type="SAM" id="SignalP"/>
    </source>
</evidence>
<dbReference type="InterPro" id="IPR021158">
    <property type="entry name" value="Pept_M10A_Zn_BS"/>
</dbReference>
<keyword evidence="16" id="KW-1185">Reference proteome</keyword>
<feature type="binding site" evidence="11">
    <location>
        <position position="287"/>
    </location>
    <ligand>
        <name>Zn(2+)</name>
        <dbReference type="ChEBI" id="CHEBI:29105"/>
        <label>2</label>
        <note>catalytic</note>
    </ligand>
</feature>
<dbReference type="GO" id="GO:0008270">
    <property type="term" value="F:zinc ion binding"/>
    <property type="evidence" value="ECO:0007669"/>
    <property type="project" value="InterPro"/>
</dbReference>
<feature type="binding site" evidence="11">
    <location>
        <position position="250"/>
    </location>
    <ligand>
        <name>Ca(2+)</name>
        <dbReference type="ChEBI" id="CHEBI:29108"/>
        <label>3</label>
    </ligand>
</feature>
<feature type="binding site" evidence="11">
    <location>
        <position position="228"/>
    </location>
    <ligand>
        <name>Ca(2+)</name>
        <dbReference type="ChEBI" id="CHEBI:29108"/>
        <label>3</label>
    </ligand>
</feature>
<evidence type="ECO:0000256" key="2">
    <source>
        <dbReference type="ARBA" id="ARBA00022670"/>
    </source>
</evidence>
<evidence type="ECO:0000259" key="14">
    <source>
        <dbReference type="SMART" id="SM00235"/>
    </source>
</evidence>